<dbReference type="GO" id="GO:0003676">
    <property type="term" value="F:nucleic acid binding"/>
    <property type="evidence" value="ECO:0007669"/>
    <property type="project" value="InterPro"/>
</dbReference>
<dbReference type="Proteomes" id="UP000753961">
    <property type="component" value="Unassembled WGS sequence"/>
</dbReference>
<dbReference type="GO" id="GO:0000175">
    <property type="term" value="F:3'-5'-RNA exonuclease activity"/>
    <property type="evidence" value="ECO:0007669"/>
    <property type="project" value="InterPro"/>
</dbReference>
<reference evidence="5" key="1">
    <citation type="submission" date="2021-06" db="EMBL/GenBank/DDBJ databases">
        <title>44 bacteria genomes isolated from Dapeng, Shenzhen.</title>
        <authorList>
            <person name="Zheng W."/>
            <person name="Yu S."/>
            <person name="Huang Y."/>
        </authorList>
    </citation>
    <scope>NUCLEOTIDE SEQUENCE</scope>
    <source>
        <strain evidence="5">DP5N28-2</strain>
    </source>
</reference>
<keyword evidence="2" id="KW-0378">Hydrolase</keyword>
<evidence type="ECO:0000256" key="1">
    <source>
        <dbReference type="ARBA" id="ARBA00022722"/>
    </source>
</evidence>
<evidence type="ECO:0000313" key="6">
    <source>
        <dbReference type="Proteomes" id="UP000753961"/>
    </source>
</evidence>
<dbReference type="RefSeq" id="WP_222578547.1">
    <property type="nucleotide sequence ID" value="NZ_JAHVHU010000003.1"/>
</dbReference>
<keyword evidence="6" id="KW-1185">Reference proteome</keyword>
<evidence type="ECO:0000256" key="3">
    <source>
        <dbReference type="ARBA" id="ARBA00022839"/>
    </source>
</evidence>
<dbReference type="SMART" id="SM00479">
    <property type="entry name" value="EXOIII"/>
    <property type="match status" value="1"/>
</dbReference>
<dbReference type="Gene3D" id="3.30.420.10">
    <property type="entry name" value="Ribonuclease H-like superfamily/Ribonuclease H"/>
    <property type="match status" value="1"/>
</dbReference>
<comment type="caution">
    <text evidence="5">The sequence shown here is derived from an EMBL/GenBank/DDBJ whole genome shotgun (WGS) entry which is preliminary data.</text>
</comment>
<dbReference type="InterPro" id="IPR013520">
    <property type="entry name" value="Ribonucl_H"/>
</dbReference>
<dbReference type="InterPro" id="IPR012337">
    <property type="entry name" value="RNaseH-like_sf"/>
</dbReference>
<dbReference type="PANTHER" id="PTHR23044">
    <property type="entry name" value="3'-5' EXONUCLEASE ERI1-RELATED"/>
    <property type="match status" value="1"/>
</dbReference>
<sequence length="180" mass="20929">MKFILFDLEATCWDGYHSNAIQEIIEIGALAINRYGEHMDEFDELVRPVINPRLSLYCQNLTGIQQQEVNAALDFETVYDDFETWANADVDTWFVSWGTFDPDLLREECERHLHADSLIGNYLDLRSAYTSMKDIPSRTGLVKALEYEEIDFEGTPHRALPDVLNMSDLFIRYLDSWDFS</sequence>
<gene>
    <name evidence="5" type="ORF">KUV50_02675</name>
</gene>
<dbReference type="SUPFAM" id="SSF53098">
    <property type="entry name" value="Ribonuclease H-like"/>
    <property type="match status" value="1"/>
</dbReference>
<dbReference type="InterPro" id="IPR047201">
    <property type="entry name" value="ERI-1_3'hExo-like"/>
</dbReference>
<feature type="domain" description="Exonuclease" evidence="4">
    <location>
        <begin position="2"/>
        <end position="179"/>
    </location>
</feature>
<dbReference type="InterPro" id="IPR051274">
    <property type="entry name" value="3-5_Exoribonuclease"/>
</dbReference>
<keyword evidence="3 5" id="KW-0269">Exonuclease</keyword>
<evidence type="ECO:0000313" key="5">
    <source>
        <dbReference type="EMBL" id="MBY5957023.1"/>
    </source>
</evidence>
<dbReference type="EMBL" id="JAHVHU010000003">
    <property type="protein sequence ID" value="MBY5957023.1"/>
    <property type="molecule type" value="Genomic_DNA"/>
</dbReference>
<dbReference type="GO" id="GO:0006259">
    <property type="term" value="P:DNA metabolic process"/>
    <property type="evidence" value="ECO:0007669"/>
    <property type="project" value="UniProtKB-ARBA"/>
</dbReference>
<dbReference type="AlphaFoldDB" id="A0A953HM41"/>
<dbReference type="PANTHER" id="PTHR23044:SF61">
    <property type="entry name" value="3'-5' EXORIBONUCLEASE 1-RELATED"/>
    <property type="match status" value="1"/>
</dbReference>
<dbReference type="CDD" id="cd06133">
    <property type="entry name" value="ERI-1_3'hExo_like"/>
    <property type="match status" value="1"/>
</dbReference>
<evidence type="ECO:0000259" key="4">
    <source>
        <dbReference type="SMART" id="SM00479"/>
    </source>
</evidence>
<protein>
    <submittedName>
        <fullName evidence="5">Exonuclease domain-containing protein</fullName>
    </submittedName>
</protein>
<accession>A0A953HM41</accession>
<evidence type="ECO:0000256" key="2">
    <source>
        <dbReference type="ARBA" id="ARBA00022801"/>
    </source>
</evidence>
<dbReference type="Pfam" id="PF00929">
    <property type="entry name" value="RNase_T"/>
    <property type="match status" value="1"/>
</dbReference>
<keyword evidence="1" id="KW-0540">Nuclease</keyword>
<organism evidence="5 6">
    <name type="scientific">Membranihabitans marinus</name>
    <dbReference type="NCBI Taxonomy" id="1227546"/>
    <lineage>
        <taxon>Bacteria</taxon>
        <taxon>Pseudomonadati</taxon>
        <taxon>Bacteroidota</taxon>
        <taxon>Saprospiria</taxon>
        <taxon>Saprospirales</taxon>
        <taxon>Saprospiraceae</taxon>
        <taxon>Membranihabitans</taxon>
    </lineage>
</organism>
<name>A0A953HM41_9BACT</name>
<dbReference type="InterPro" id="IPR036397">
    <property type="entry name" value="RNaseH_sf"/>
</dbReference>
<proteinExistence type="predicted"/>